<dbReference type="GO" id="GO:1903108">
    <property type="term" value="P:regulation of mitochondrial transcription"/>
    <property type="evidence" value="ECO:0007669"/>
    <property type="project" value="TreeGrafter"/>
</dbReference>
<dbReference type="PANTHER" id="PTHR13633:SF3">
    <property type="entry name" value="MITOCHONDRIAL TRANSCRIPTION RESCUE FACTOR 1"/>
    <property type="match status" value="1"/>
</dbReference>
<sequence length="271" mass="31170">MVGRNNAPKAANGRLLQEHSGVAVVAPRSDEPFHYTKGDAMTGFRFPIILFRKFNIFVRPWERRSVCTHCVSRTPCMLPVHLHTKTAYYGTHTSGAFSVSPSRGLRLHLEKNLALSVRLKSDKASKKNRKQTLQEEEEDDDDDLDQRDFEDELEEDPNLPKDYKDLVKSVQSFRYDIVMKAGLDIARNKVEDAFYANQLRLNGEKLWKKSRAVKVGDTLDLILDQDKEAETVTVLRVVLKNVAEEKTGTDKYKVLLRRWKNLKLPKEDVLK</sequence>
<evidence type="ECO:0000313" key="3">
    <source>
        <dbReference type="EMBL" id="KAJ1151984.1"/>
    </source>
</evidence>
<protein>
    <recommendedName>
        <fullName evidence="2">Mitochondrial transcription rescue factor 1 C-terminal domain-containing protein</fullName>
    </recommendedName>
</protein>
<evidence type="ECO:0000313" key="4">
    <source>
        <dbReference type="Proteomes" id="UP001066276"/>
    </source>
</evidence>
<dbReference type="PANTHER" id="PTHR13633">
    <property type="entry name" value="MITOCHONDRIAL TRANSCRIPTION RESCUE FACTOR 1"/>
    <property type="match status" value="1"/>
</dbReference>
<gene>
    <name evidence="3" type="ORF">NDU88_004763</name>
</gene>
<name>A0AAV7RLE7_PLEWA</name>
<dbReference type="GO" id="GO:0005739">
    <property type="term" value="C:mitochondrion"/>
    <property type="evidence" value="ECO:0007669"/>
    <property type="project" value="TreeGrafter"/>
</dbReference>
<feature type="compositionally biased region" description="Acidic residues" evidence="1">
    <location>
        <begin position="134"/>
        <end position="145"/>
    </location>
</feature>
<keyword evidence="4" id="KW-1185">Reference proteome</keyword>
<reference evidence="3" key="1">
    <citation type="journal article" date="2022" name="bioRxiv">
        <title>Sequencing and chromosome-scale assembly of the giantPleurodeles waltlgenome.</title>
        <authorList>
            <person name="Brown T."/>
            <person name="Elewa A."/>
            <person name="Iarovenko S."/>
            <person name="Subramanian E."/>
            <person name="Araus A.J."/>
            <person name="Petzold A."/>
            <person name="Susuki M."/>
            <person name="Suzuki K.-i.T."/>
            <person name="Hayashi T."/>
            <person name="Toyoda A."/>
            <person name="Oliveira C."/>
            <person name="Osipova E."/>
            <person name="Leigh N.D."/>
            <person name="Simon A."/>
            <person name="Yun M.H."/>
        </authorList>
    </citation>
    <scope>NUCLEOTIDE SEQUENCE</scope>
    <source>
        <strain evidence="3">20211129_DDA</strain>
        <tissue evidence="3">Liver</tissue>
    </source>
</reference>
<comment type="caution">
    <text evidence="3">The sequence shown here is derived from an EMBL/GenBank/DDBJ whole genome shotgun (WGS) entry which is preliminary data.</text>
</comment>
<evidence type="ECO:0000256" key="1">
    <source>
        <dbReference type="SAM" id="MobiDB-lite"/>
    </source>
</evidence>
<dbReference type="EMBL" id="JANPWB010000009">
    <property type="protein sequence ID" value="KAJ1151984.1"/>
    <property type="molecule type" value="Genomic_DNA"/>
</dbReference>
<dbReference type="InterPro" id="IPR057896">
    <property type="entry name" value="MTRES1_C"/>
</dbReference>
<dbReference type="GO" id="GO:0003723">
    <property type="term" value="F:RNA binding"/>
    <property type="evidence" value="ECO:0007669"/>
    <property type="project" value="TreeGrafter"/>
</dbReference>
<dbReference type="AlphaFoldDB" id="A0AAV7RLE7"/>
<dbReference type="Proteomes" id="UP001066276">
    <property type="component" value="Chromosome 5"/>
</dbReference>
<dbReference type="Pfam" id="PF25818">
    <property type="entry name" value="MTRES1_C"/>
    <property type="match status" value="1"/>
</dbReference>
<proteinExistence type="predicted"/>
<accession>A0AAV7RLE7</accession>
<organism evidence="3 4">
    <name type="scientific">Pleurodeles waltl</name>
    <name type="common">Iberian ribbed newt</name>
    <dbReference type="NCBI Taxonomy" id="8319"/>
    <lineage>
        <taxon>Eukaryota</taxon>
        <taxon>Metazoa</taxon>
        <taxon>Chordata</taxon>
        <taxon>Craniata</taxon>
        <taxon>Vertebrata</taxon>
        <taxon>Euteleostomi</taxon>
        <taxon>Amphibia</taxon>
        <taxon>Batrachia</taxon>
        <taxon>Caudata</taxon>
        <taxon>Salamandroidea</taxon>
        <taxon>Salamandridae</taxon>
        <taxon>Pleurodelinae</taxon>
        <taxon>Pleurodeles</taxon>
    </lineage>
</organism>
<feature type="region of interest" description="Disordered" evidence="1">
    <location>
        <begin position="125"/>
        <end position="145"/>
    </location>
</feature>
<feature type="domain" description="Mitochondrial transcription rescue factor 1 C-terminal" evidence="2">
    <location>
        <begin position="164"/>
        <end position="266"/>
    </location>
</feature>
<evidence type="ECO:0000259" key="2">
    <source>
        <dbReference type="Pfam" id="PF25818"/>
    </source>
</evidence>